<accession>U4KSL5</accession>
<evidence type="ECO:0000313" key="1">
    <source>
        <dbReference type="EMBL" id="CCV65149.1"/>
    </source>
</evidence>
<dbReference type="AlphaFoldDB" id="U4KSL5"/>
<sequence length="157" mass="18662">MGNYQFINYFDKTYVYNLYKRIVQNRKPYEQVTRIKMLEAINGEYAQNPYIIEGCVSKEALSLLLDHIKLGKIKVKDKKHQRHLYFELNSVFLIEDVDYDTYVIPNKVFSIFSGYELSDEHETLDEVHDFIYGVILTHGSIGFNELMTKYLKELRKD</sequence>
<evidence type="ECO:0000313" key="2">
    <source>
        <dbReference type="Proteomes" id="UP000032737"/>
    </source>
</evidence>
<organism evidence="1 2">
    <name type="scientific">Acholeplasma brassicae</name>
    <dbReference type="NCBI Taxonomy" id="61635"/>
    <lineage>
        <taxon>Bacteria</taxon>
        <taxon>Bacillati</taxon>
        <taxon>Mycoplasmatota</taxon>
        <taxon>Mollicutes</taxon>
        <taxon>Acholeplasmatales</taxon>
        <taxon>Acholeplasmataceae</taxon>
        <taxon>Acholeplasma</taxon>
    </lineage>
</organism>
<dbReference type="HOGENOM" id="CLU_1674091_0_0_14"/>
<proteinExistence type="predicted"/>
<dbReference type="EMBL" id="FO681348">
    <property type="protein sequence ID" value="CCV65149.1"/>
    <property type="molecule type" value="Genomic_DNA"/>
</dbReference>
<dbReference type="Proteomes" id="UP000032737">
    <property type="component" value="Chromosome"/>
</dbReference>
<gene>
    <name evidence="1" type="ORF">BN85301280</name>
</gene>
<keyword evidence="2" id="KW-1185">Reference proteome</keyword>
<reference evidence="1 2" key="1">
    <citation type="journal article" date="2013" name="J. Mol. Microbiol. Biotechnol.">
        <title>Analysis of the Complete Genomes of Acholeplasma brassicae , A. palmae and A. laidlawii and Their Comparison to the Obligate Parasites from ' Candidatus Phytoplasma'.</title>
        <authorList>
            <person name="Kube M."/>
            <person name="Siewert C."/>
            <person name="Migdoll A.M."/>
            <person name="Duduk B."/>
            <person name="Holz S."/>
            <person name="Rabus R."/>
            <person name="Seemuller E."/>
            <person name="Mitrovic J."/>
            <person name="Muller I."/>
            <person name="Buttner C."/>
            <person name="Reinhardt R."/>
        </authorList>
    </citation>
    <scope>NUCLEOTIDE SEQUENCE [LARGE SCALE GENOMIC DNA]</scope>
    <source>
        <strain evidence="2">0502</strain>
    </source>
</reference>
<dbReference type="RefSeq" id="WP_030004017.1">
    <property type="nucleotide sequence ID" value="NC_022549.1"/>
</dbReference>
<name>U4KSL5_9MOLU</name>
<dbReference type="KEGG" id="abra:BN85301280"/>
<protein>
    <submittedName>
        <fullName evidence="1">Uncharacterized protein</fullName>
    </submittedName>
</protein>